<organism evidence="1 2">
    <name type="scientific">Leptospira jelokensis</name>
    <dbReference type="NCBI Taxonomy" id="2484931"/>
    <lineage>
        <taxon>Bacteria</taxon>
        <taxon>Pseudomonadati</taxon>
        <taxon>Spirochaetota</taxon>
        <taxon>Spirochaetia</taxon>
        <taxon>Leptospirales</taxon>
        <taxon>Leptospiraceae</taxon>
        <taxon>Leptospira</taxon>
    </lineage>
</organism>
<dbReference type="AlphaFoldDB" id="A0A4Z1A7N3"/>
<sequence length="207" mass="23383">MKNQFLAKGGKGGVGKPMTDFQFDSLLPEALQILSPYQWTPNLVIAHTWEFLKGEKVSSLLDLGSGVGKFCLILSQYAKNRFPICGMEDRNELVQIAESLKIKMNVGNVSFVSSNFLESFPYGHSHYYVFNPLYETIKGSHTIGDAKIKSAKLFLHNLQRLKEHLFFCPKGTKLITYHGFGGSVLPGYKVQTKVNLELGEWMVWEKE</sequence>
<proteinExistence type="predicted"/>
<evidence type="ECO:0000313" key="2">
    <source>
        <dbReference type="Proteomes" id="UP000297567"/>
    </source>
</evidence>
<name>A0A4Z1A7N3_9LEPT</name>
<keyword evidence="1" id="KW-0489">Methyltransferase</keyword>
<dbReference type="InterPro" id="IPR029063">
    <property type="entry name" value="SAM-dependent_MTases_sf"/>
</dbReference>
<accession>A0A4Z1A7N3</accession>
<evidence type="ECO:0000313" key="1">
    <source>
        <dbReference type="EMBL" id="TGL69056.1"/>
    </source>
</evidence>
<dbReference type="GO" id="GO:0032259">
    <property type="term" value="P:methylation"/>
    <property type="evidence" value="ECO:0007669"/>
    <property type="project" value="UniProtKB-KW"/>
</dbReference>
<dbReference type="SUPFAM" id="SSF53335">
    <property type="entry name" value="S-adenosyl-L-methionine-dependent methyltransferases"/>
    <property type="match status" value="1"/>
</dbReference>
<comment type="caution">
    <text evidence="1">The sequence shown here is derived from an EMBL/GenBank/DDBJ whole genome shotgun (WGS) entry which is preliminary data.</text>
</comment>
<dbReference type="Gene3D" id="3.40.50.150">
    <property type="entry name" value="Vaccinia Virus protein VP39"/>
    <property type="match status" value="1"/>
</dbReference>
<dbReference type="Proteomes" id="UP000297567">
    <property type="component" value="Unassembled WGS sequence"/>
</dbReference>
<dbReference type="Pfam" id="PF01135">
    <property type="entry name" value="PCMT"/>
    <property type="match status" value="1"/>
</dbReference>
<gene>
    <name evidence="1" type="ORF">EHQ62_08280</name>
</gene>
<dbReference type="GO" id="GO:0008168">
    <property type="term" value="F:methyltransferase activity"/>
    <property type="evidence" value="ECO:0007669"/>
    <property type="project" value="UniProtKB-KW"/>
</dbReference>
<keyword evidence="1" id="KW-0808">Transferase</keyword>
<keyword evidence="2" id="KW-1185">Reference proteome</keyword>
<reference evidence="1" key="1">
    <citation type="journal article" date="2019" name="PLoS Negl. Trop. Dis.">
        <title>Revisiting the worldwide diversity of Leptospira species in the environment.</title>
        <authorList>
            <person name="Vincent A.T."/>
            <person name="Schiettekatte O."/>
            <person name="Bourhy P."/>
            <person name="Veyrier F.J."/>
            <person name="Picardeau M."/>
        </authorList>
    </citation>
    <scope>NUCLEOTIDE SEQUENCE [LARGE SCALE GENOMIC DNA]</scope>
    <source>
        <strain evidence="1">201702451</strain>
    </source>
</reference>
<dbReference type="EMBL" id="RQGH01000015">
    <property type="protein sequence ID" value="TGL69056.1"/>
    <property type="molecule type" value="Genomic_DNA"/>
</dbReference>
<protein>
    <submittedName>
        <fullName evidence="1">Methyltransferase</fullName>
    </submittedName>
</protein>